<evidence type="ECO:0000256" key="6">
    <source>
        <dbReference type="ARBA" id="ARBA00022806"/>
    </source>
</evidence>
<dbReference type="PANTHER" id="PTHR24031">
    <property type="entry name" value="RNA HELICASE"/>
    <property type="match status" value="1"/>
</dbReference>
<dbReference type="HOGENOM" id="CLU_003041_1_3_1"/>
<dbReference type="KEGG" id="ero:EROM_100560"/>
<evidence type="ECO:0000256" key="7">
    <source>
        <dbReference type="ARBA" id="ARBA00022840"/>
    </source>
</evidence>
<proteinExistence type="inferred from homology"/>
<dbReference type="InterPro" id="IPR011545">
    <property type="entry name" value="DEAD/DEAH_box_helicase_dom"/>
</dbReference>
<dbReference type="InterPro" id="IPR025313">
    <property type="entry name" value="SPB4-like_CTE"/>
</dbReference>
<dbReference type="InterPro" id="IPR000629">
    <property type="entry name" value="RNA-helicase_DEAD-box_CS"/>
</dbReference>
<name>I7ATR4_ENCRO</name>
<feature type="domain" description="Helicase ATP-binding" evidence="11">
    <location>
        <begin position="35"/>
        <end position="205"/>
    </location>
</feature>
<dbReference type="GO" id="GO:0006364">
    <property type="term" value="P:rRNA processing"/>
    <property type="evidence" value="ECO:0007669"/>
    <property type="project" value="UniProtKB-KW"/>
</dbReference>
<evidence type="ECO:0000256" key="1">
    <source>
        <dbReference type="ARBA" id="ARBA00004604"/>
    </source>
</evidence>
<evidence type="ECO:0000259" key="12">
    <source>
        <dbReference type="PROSITE" id="PS51194"/>
    </source>
</evidence>
<evidence type="ECO:0000256" key="8">
    <source>
        <dbReference type="ARBA" id="ARBA00022884"/>
    </source>
</evidence>
<evidence type="ECO:0000256" key="10">
    <source>
        <dbReference type="RuleBase" id="RU365068"/>
    </source>
</evidence>
<keyword evidence="2" id="KW-0690">Ribosome biogenesis</keyword>
<dbReference type="PROSITE" id="PS51194">
    <property type="entry name" value="HELICASE_CTER"/>
    <property type="match status" value="1"/>
</dbReference>
<keyword evidence="3" id="KW-0698">rRNA processing</keyword>
<accession>I7ATR4</accession>
<dbReference type="EMBL" id="CP003529">
    <property type="protein sequence ID" value="AFN83872.1"/>
    <property type="molecule type" value="Genomic_DNA"/>
</dbReference>
<reference evidence="13 14" key="1">
    <citation type="journal article" date="2012" name="Proc. Natl. Acad. Sci. U.S.A.">
        <title>Gain and loss of multiple functionally related, horizontally transferred genes in the reduced genomes of two microsporidian parasites.</title>
        <authorList>
            <person name="Pombert J.-F."/>
            <person name="Selman M."/>
            <person name="Burki F."/>
            <person name="Bardell F.T."/>
            <person name="Farinelli L."/>
            <person name="Solter L.F."/>
            <person name="Whitman D.W."/>
            <person name="Weiss L.M."/>
            <person name="Corradi N."/>
            <person name="Keeling P.J."/>
        </authorList>
    </citation>
    <scope>NUCLEOTIDE SEQUENCE [LARGE SCALE GENOMIC DNA]</scope>
    <source>
        <strain evidence="13 14">SJ-2008</strain>
    </source>
</reference>
<dbReference type="Pfam" id="PF13959">
    <property type="entry name" value="CTE_SPB4"/>
    <property type="match status" value="1"/>
</dbReference>
<dbReference type="SUPFAM" id="SSF52540">
    <property type="entry name" value="P-loop containing nucleoside triphosphate hydrolases"/>
    <property type="match status" value="1"/>
</dbReference>
<evidence type="ECO:0000313" key="14">
    <source>
        <dbReference type="Proteomes" id="UP000010094"/>
    </source>
</evidence>
<dbReference type="GO" id="GO:0005730">
    <property type="term" value="C:nucleolus"/>
    <property type="evidence" value="ECO:0007669"/>
    <property type="project" value="UniProtKB-SubCell"/>
</dbReference>
<dbReference type="GO" id="GO:0016887">
    <property type="term" value="F:ATP hydrolysis activity"/>
    <property type="evidence" value="ECO:0007669"/>
    <property type="project" value="RHEA"/>
</dbReference>
<comment type="subcellular location">
    <subcellularLocation>
        <location evidence="1">Nucleus</location>
        <location evidence="1">Nucleolus</location>
    </subcellularLocation>
</comment>
<dbReference type="Pfam" id="PF00271">
    <property type="entry name" value="Helicase_C"/>
    <property type="match status" value="1"/>
</dbReference>
<dbReference type="RefSeq" id="XP_009265369.1">
    <property type="nucleotide sequence ID" value="XM_009267094.1"/>
</dbReference>
<evidence type="ECO:0000256" key="3">
    <source>
        <dbReference type="ARBA" id="ARBA00022552"/>
    </source>
</evidence>
<evidence type="ECO:0000256" key="4">
    <source>
        <dbReference type="ARBA" id="ARBA00022741"/>
    </source>
</evidence>
<dbReference type="CDD" id="cd18787">
    <property type="entry name" value="SF2_C_DEAD"/>
    <property type="match status" value="1"/>
</dbReference>
<evidence type="ECO:0000256" key="2">
    <source>
        <dbReference type="ARBA" id="ARBA00022517"/>
    </source>
</evidence>
<dbReference type="GO" id="GO:0003723">
    <property type="term" value="F:RNA binding"/>
    <property type="evidence" value="ECO:0007669"/>
    <property type="project" value="UniProtKB-UniRule"/>
</dbReference>
<dbReference type="EC" id="3.6.4.13" evidence="10"/>
<evidence type="ECO:0000256" key="9">
    <source>
        <dbReference type="RuleBase" id="RU000492"/>
    </source>
</evidence>
<dbReference type="Pfam" id="PF00270">
    <property type="entry name" value="DEAD"/>
    <property type="match status" value="1"/>
</dbReference>
<feature type="domain" description="Helicase C-terminal" evidence="12">
    <location>
        <begin position="226"/>
        <end position="382"/>
    </location>
</feature>
<gene>
    <name evidence="13" type="ordered locus">EROM_100560</name>
</gene>
<dbReference type="GO" id="GO:0005524">
    <property type="term" value="F:ATP binding"/>
    <property type="evidence" value="ECO:0007669"/>
    <property type="project" value="UniProtKB-UniRule"/>
</dbReference>
<dbReference type="SMART" id="SM00487">
    <property type="entry name" value="DEXDc"/>
    <property type="match status" value="1"/>
</dbReference>
<comment type="function">
    <text evidence="10">RNA helicase.</text>
</comment>
<keyword evidence="7 9" id="KW-0067">ATP-binding</keyword>
<organism evidence="13 14">
    <name type="scientific">Encephalitozoon romaleae (strain SJ-2008)</name>
    <name type="common">Microsporidian parasite</name>
    <dbReference type="NCBI Taxonomy" id="1178016"/>
    <lineage>
        <taxon>Eukaryota</taxon>
        <taxon>Fungi</taxon>
        <taxon>Fungi incertae sedis</taxon>
        <taxon>Microsporidia</taxon>
        <taxon>Unikaryonidae</taxon>
        <taxon>Encephalitozoon</taxon>
    </lineage>
</organism>
<evidence type="ECO:0000256" key="5">
    <source>
        <dbReference type="ARBA" id="ARBA00022801"/>
    </source>
</evidence>
<protein>
    <recommendedName>
        <fullName evidence="10">ATP-dependent RNA helicase</fullName>
        <ecNumber evidence="10">3.6.4.13</ecNumber>
    </recommendedName>
</protein>
<evidence type="ECO:0000259" key="11">
    <source>
        <dbReference type="PROSITE" id="PS51192"/>
    </source>
</evidence>
<comment type="similarity">
    <text evidence="9">Belongs to the DEAD box helicase family.</text>
</comment>
<dbReference type="Proteomes" id="UP000010094">
    <property type="component" value="Chromosome X"/>
</dbReference>
<keyword evidence="14" id="KW-1185">Reference proteome</keyword>
<dbReference type="GO" id="GO:0003724">
    <property type="term" value="F:RNA helicase activity"/>
    <property type="evidence" value="ECO:0007669"/>
    <property type="project" value="UniProtKB-EC"/>
</dbReference>
<dbReference type="InterPro" id="IPR001650">
    <property type="entry name" value="Helicase_C-like"/>
</dbReference>
<dbReference type="PROSITE" id="PS51192">
    <property type="entry name" value="HELICASE_ATP_BIND_1"/>
    <property type="match status" value="1"/>
</dbReference>
<dbReference type="PROSITE" id="PS00039">
    <property type="entry name" value="DEAD_ATP_HELICASE"/>
    <property type="match status" value="1"/>
</dbReference>
<comment type="domain">
    <text evidence="10">The Q motif is unique to and characteristic of the DEAD box family of RNA helicases and controls ATP binding and hydrolysis.</text>
</comment>
<dbReference type="GeneID" id="20564486"/>
<keyword evidence="6 9" id="KW-0347">Helicase</keyword>
<keyword evidence="5 9" id="KW-0378">Hydrolase</keyword>
<keyword evidence="8 10" id="KW-0694">RNA-binding</keyword>
<dbReference type="CDD" id="cd17960">
    <property type="entry name" value="DEADc_DDX55"/>
    <property type="match status" value="1"/>
</dbReference>
<sequence>MYVKGVEDVCMNSRLKKEVGANGFGEMTDVQRMCVPEMLKGKDVVVQSPTGTGKTMAFLIPILSCIYDGKGSGNLDVVAMIITPTRELAMQIKEVAELFDVRCECFIGGMNIEKDYERMKGEFSIVVGTPGRLLEIVSKDIKKFSRIRHVVLDEADKLLGFGFEEKLMQLIKKLPKNRVTGLFSATINDSVDKLSRASLRNPVSINVGNSAMPVALEYVILSPMEKLFALIDIVNGRRCIIFFATCNQVDFFFGLLSRIGLENIYKIHGKISQDERNKVYKEFCQGNSLLFCTDVAARGIDFRDVDLVVHFDVPKEYSNIVHRSGRTARNGCKGESILFVMPNEKAYTEFLKLKGIPVVESSYRMKPTISYDDVKSKIDSNLLSLSVKAFVSYIRSYKEHFASYILDYKGLDFDSLAELFFLEKIPGMAELRNVRFAKFAKPPEGGRKREKPKRKYKRKK</sequence>
<dbReference type="SMART" id="SM00490">
    <property type="entry name" value="HELICc"/>
    <property type="match status" value="1"/>
</dbReference>
<dbReference type="InterPro" id="IPR014001">
    <property type="entry name" value="Helicase_ATP-bd"/>
</dbReference>
<dbReference type="VEuPathDB" id="MicrosporidiaDB:EROM_100560"/>
<dbReference type="OrthoDB" id="7396459at2759"/>
<dbReference type="AlphaFoldDB" id="I7ATR4"/>
<dbReference type="SMART" id="SM01178">
    <property type="entry name" value="DUF4217"/>
    <property type="match status" value="1"/>
</dbReference>
<keyword evidence="4 9" id="KW-0547">Nucleotide-binding</keyword>
<dbReference type="Gene3D" id="3.40.50.300">
    <property type="entry name" value="P-loop containing nucleotide triphosphate hydrolases"/>
    <property type="match status" value="2"/>
</dbReference>
<evidence type="ECO:0000313" key="13">
    <source>
        <dbReference type="EMBL" id="AFN83872.1"/>
    </source>
</evidence>
<dbReference type="InterPro" id="IPR027417">
    <property type="entry name" value="P-loop_NTPase"/>
</dbReference>
<comment type="catalytic activity">
    <reaction evidence="10">
        <text>ATP + H2O = ADP + phosphate + H(+)</text>
        <dbReference type="Rhea" id="RHEA:13065"/>
        <dbReference type="ChEBI" id="CHEBI:15377"/>
        <dbReference type="ChEBI" id="CHEBI:15378"/>
        <dbReference type="ChEBI" id="CHEBI:30616"/>
        <dbReference type="ChEBI" id="CHEBI:43474"/>
        <dbReference type="ChEBI" id="CHEBI:456216"/>
        <dbReference type="EC" id="3.6.4.13"/>
    </reaction>
</comment>